<feature type="compositionally biased region" description="Basic and acidic residues" evidence="21">
    <location>
        <begin position="640"/>
        <end position="655"/>
    </location>
</feature>
<dbReference type="GO" id="GO:0005262">
    <property type="term" value="F:calcium channel activity"/>
    <property type="evidence" value="ECO:0007669"/>
    <property type="project" value="UniProtKB-KW"/>
</dbReference>
<evidence type="ECO:0000256" key="5">
    <source>
        <dbReference type="ARBA" id="ARBA00022448"/>
    </source>
</evidence>
<keyword evidence="8 22" id="KW-0812">Transmembrane</keyword>
<protein>
    <recommendedName>
        <fullName evidence="23">EF-hand domain-containing protein</fullName>
    </recommendedName>
</protein>
<dbReference type="SUPFAM" id="SSF81324">
    <property type="entry name" value="Voltage-gated potassium channels"/>
    <property type="match status" value="1"/>
</dbReference>
<dbReference type="InterPro" id="IPR018247">
    <property type="entry name" value="EF_Hand_1_Ca_BS"/>
</dbReference>
<keyword evidence="13 22" id="KW-0472">Membrane</keyword>
<dbReference type="Pfam" id="PF20519">
    <property type="entry name" value="Polycystin_dom"/>
    <property type="match status" value="1"/>
</dbReference>
<gene>
    <name evidence="24" type="ORF">NMOB1V02_LOCUS7307</name>
</gene>
<organism evidence="24">
    <name type="scientific">Notodromas monacha</name>
    <dbReference type="NCBI Taxonomy" id="399045"/>
    <lineage>
        <taxon>Eukaryota</taxon>
        <taxon>Metazoa</taxon>
        <taxon>Ecdysozoa</taxon>
        <taxon>Arthropoda</taxon>
        <taxon>Crustacea</taxon>
        <taxon>Oligostraca</taxon>
        <taxon>Ostracoda</taxon>
        <taxon>Podocopa</taxon>
        <taxon>Podocopida</taxon>
        <taxon>Cypridocopina</taxon>
        <taxon>Cypridoidea</taxon>
        <taxon>Cyprididae</taxon>
        <taxon>Notodromas</taxon>
    </lineage>
</organism>
<feature type="transmembrane region" description="Helical" evidence="22">
    <location>
        <begin position="67"/>
        <end position="92"/>
    </location>
</feature>
<dbReference type="InterPro" id="IPR046791">
    <property type="entry name" value="Polycystin_dom"/>
</dbReference>
<feature type="domain" description="EF-hand" evidence="23">
    <location>
        <begin position="570"/>
        <end position="605"/>
    </location>
</feature>
<feature type="transmembrane region" description="Helical" evidence="22">
    <location>
        <begin position="409"/>
        <end position="428"/>
    </location>
</feature>
<dbReference type="PROSITE" id="PS50222">
    <property type="entry name" value="EF_HAND_2"/>
    <property type="match status" value="1"/>
</dbReference>
<feature type="transmembrane region" description="Helical" evidence="22">
    <location>
        <begin position="510"/>
        <end position="531"/>
    </location>
</feature>
<dbReference type="PRINTS" id="PR01433">
    <property type="entry name" value="POLYCYSTIN2"/>
</dbReference>
<evidence type="ECO:0000256" key="22">
    <source>
        <dbReference type="SAM" id="Phobius"/>
    </source>
</evidence>
<dbReference type="GO" id="GO:0005929">
    <property type="term" value="C:cilium"/>
    <property type="evidence" value="ECO:0007669"/>
    <property type="project" value="UniProtKB-SubCell"/>
</dbReference>
<dbReference type="SUPFAM" id="SSF47473">
    <property type="entry name" value="EF-hand"/>
    <property type="match status" value="1"/>
</dbReference>
<dbReference type="Pfam" id="PF08016">
    <property type="entry name" value="PKD_channel"/>
    <property type="match status" value="1"/>
</dbReference>
<feature type="transmembrane region" description="Helical" evidence="22">
    <location>
        <begin position="321"/>
        <end position="339"/>
    </location>
</feature>
<comment type="similarity">
    <text evidence="4">Belongs to the polycystin family.</text>
</comment>
<keyword evidence="6" id="KW-1003">Cell membrane</keyword>
<accession>A0A7R9BSZ4</accession>
<dbReference type="CDD" id="cd00051">
    <property type="entry name" value="EFh"/>
    <property type="match status" value="1"/>
</dbReference>
<evidence type="ECO:0000256" key="19">
    <source>
        <dbReference type="PIRSR" id="PIRSR603915-1"/>
    </source>
</evidence>
<evidence type="ECO:0000256" key="16">
    <source>
        <dbReference type="ARBA" id="ARBA00023273"/>
    </source>
</evidence>
<evidence type="ECO:0000256" key="9">
    <source>
        <dbReference type="ARBA" id="ARBA00022837"/>
    </source>
</evidence>
<dbReference type="FunFam" id="1.10.287.70:FF:000055">
    <property type="entry name" value="Polycystic kidney disease 2-like 1"/>
    <property type="match status" value="1"/>
</dbReference>
<proteinExistence type="inferred from homology"/>
<name>A0A7R9BSZ4_9CRUS</name>
<dbReference type="PANTHER" id="PTHR10877:SF183">
    <property type="entry name" value="AT14535P-RELATED"/>
    <property type="match status" value="1"/>
</dbReference>
<feature type="region of interest" description="Disordered" evidence="21">
    <location>
        <begin position="640"/>
        <end position="663"/>
    </location>
</feature>
<dbReference type="InterPro" id="IPR002048">
    <property type="entry name" value="EF_hand_dom"/>
</dbReference>
<evidence type="ECO:0000256" key="14">
    <source>
        <dbReference type="ARBA" id="ARBA00023157"/>
    </source>
</evidence>
<keyword evidence="16" id="KW-0966">Cell projection</keyword>
<keyword evidence="12 19" id="KW-0406">Ion transport</keyword>
<dbReference type="GO" id="GO:0005509">
    <property type="term" value="F:calcium ion binding"/>
    <property type="evidence" value="ECO:0007669"/>
    <property type="project" value="InterPro"/>
</dbReference>
<dbReference type="GO" id="GO:0005886">
    <property type="term" value="C:plasma membrane"/>
    <property type="evidence" value="ECO:0007669"/>
    <property type="project" value="UniProtKB-SubCell"/>
</dbReference>
<evidence type="ECO:0000256" key="12">
    <source>
        <dbReference type="ARBA" id="ARBA00023065"/>
    </source>
</evidence>
<keyword evidence="14" id="KW-1015">Disulfide bond</keyword>
<keyword evidence="5" id="KW-0813">Transport</keyword>
<dbReference type="Gene3D" id="1.10.287.70">
    <property type="match status" value="1"/>
</dbReference>
<keyword evidence="7 19" id="KW-0107">Calcium channel</keyword>
<evidence type="ECO:0000256" key="7">
    <source>
        <dbReference type="ARBA" id="ARBA00022673"/>
    </source>
</evidence>
<keyword evidence="18" id="KW-0968">Cytoplasmic vesicle</keyword>
<reference evidence="24" key="1">
    <citation type="submission" date="2020-11" db="EMBL/GenBank/DDBJ databases">
        <authorList>
            <person name="Tran Van P."/>
        </authorList>
    </citation>
    <scope>NUCLEOTIDE SEQUENCE</scope>
</reference>
<evidence type="ECO:0000256" key="6">
    <source>
        <dbReference type="ARBA" id="ARBA00022475"/>
    </source>
</evidence>
<evidence type="ECO:0000256" key="3">
    <source>
        <dbReference type="ARBA" id="ARBA00004651"/>
    </source>
</evidence>
<keyword evidence="10 22" id="KW-1133">Transmembrane helix</keyword>
<dbReference type="InterPro" id="IPR003915">
    <property type="entry name" value="PKD_2"/>
</dbReference>
<evidence type="ECO:0000259" key="23">
    <source>
        <dbReference type="PROSITE" id="PS50222"/>
    </source>
</evidence>
<evidence type="ECO:0000256" key="2">
    <source>
        <dbReference type="ARBA" id="ARBA00004541"/>
    </source>
</evidence>
<sequence>MAVAKTGKNSNVEYGNFDDDDDDIGEEPDNKSCWNNFTGCLGGMWATRQMTKSKDREIYVRTTLRELVVYIIFLIILIILTFGMTSTTMYYYTNVMENLFSQSPWGNPDENLEGATQMIDFWSFSEGPLLDGLYWEYWYDKDNAVKTAEDGTNILYENKLLGVPRFRQLRVRDDSCTVHDNFKSAITVCYDVYSEKAEDKNMIQRIDNSDTKKIGWRYYKESELDGSPYWGKLTTYSGAGYIQNLALTRAESEAIIQDMRKNLWINRGTRAVFIDFTVYNANVNLFCVVKITFEFMATGGLIPSWNFRTVKLLRYVTPMDYFIMACEFIFCFFILYYIVEEIIEIKHNGCSYFASVWNILDIVVIGISACCIAFSVFRYMKVESLIGDLLKNPQEFADFEFLGYWQTRYNDVVAVCIFFAWIKIFKYISFNKTMTQLSSTLSRCAKDIAGFSIMFFIVFFAFAQLGYLLFGTQVKDFRSFGDSIFTLLRTILGDFDFHAIEDANRVLGPIFFISYVFFVFFVLLNMFLAIINDTYSVVKEEIAKQKNEFEIADYFKRGYNNLMGKMGKRDKLIDIQNALKLSDANNDGSLTFGEIRNNLRKCNFSDLEIEMFFSRYDTDGDRALDENEKRRMLADLEGRKMELEDEPKPKEERAKSARPSTATVPANAVSFEEFSQLQSRVNRMEHSIGSIVTKIDAMLVKLDGMEKSKDKKREAMNKMLNAITEDDQAIDTALASRHHGDAKRRQMDDLINAEMDNL</sequence>
<evidence type="ECO:0000256" key="11">
    <source>
        <dbReference type="ARBA" id="ARBA00023054"/>
    </source>
</evidence>
<keyword evidence="17 19" id="KW-0407">Ion channel</keyword>
<feature type="transmembrane region" description="Helical" evidence="22">
    <location>
        <begin position="448"/>
        <end position="470"/>
    </location>
</feature>
<evidence type="ECO:0000313" key="25">
    <source>
        <dbReference type="Proteomes" id="UP000678499"/>
    </source>
</evidence>
<dbReference type="EMBL" id="CAJPEX010001722">
    <property type="protein sequence ID" value="CAG0919791.1"/>
    <property type="molecule type" value="Genomic_DNA"/>
</dbReference>
<dbReference type="EMBL" id="OA883759">
    <property type="protein sequence ID" value="CAD7279639.1"/>
    <property type="molecule type" value="Genomic_DNA"/>
</dbReference>
<comment type="subcellular location">
    <subcellularLocation>
        <location evidence="3">Cell membrane</location>
        <topology evidence="3">Multi-pass membrane protein</topology>
    </subcellularLocation>
    <subcellularLocation>
        <location evidence="1">Cell projection</location>
        <location evidence="1">Cilium</location>
    </subcellularLocation>
    <subcellularLocation>
        <location evidence="2">Cytoplasmic vesicle</location>
    </subcellularLocation>
</comment>
<keyword evidence="19" id="KW-0479">Metal-binding</keyword>
<evidence type="ECO:0000256" key="10">
    <source>
        <dbReference type="ARBA" id="ARBA00022989"/>
    </source>
</evidence>
<feature type="binding site" evidence="19">
    <location>
        <position position="619"/>
    </location>
    <ligand>
        <name>Ca(2+)</name>
        <dbReference type="ChEBI" id="CHEBI:29108"/>
        <label>2</label>
    </ligand>
</feature>
<keyword evidence="15" id="KW-0325">Glycoprotein</keyword>
<evidence type="ECO:0000256" key="21">
    <source>
        <dbReference type="SAM" id="MobiDB-lite"/>
    </source>
</evidence>
<feature type="disulfide bond" evidence="20">
    <location>
        <begin position="176"/>
        <end position="189"/>
    </location>
</feature>
<evidence type="ECO:0000256" key="18">
    <source>
        <dbReference type="ARBA" id="ARBA00023329"/>
    </source>
</evidence>
<dbReference type="Proteomes" id="UP000678499">
    <property type="component" value="Unassembled WGS sequence"/>
</dbReference>
<keyword evidence="9 19" id="KW-0106">Calcium</keyword>
<evidence type="ECO:0000313" key="24">
    <source>
        <dbReference type="EMBL" id="CAD7279639.1"/>
    </source>
</evidence>
<evidence type="ECO:0000256" key="17">
    <source>
        <dbReference type="ARBA" id="ARBA00023303"/>
    </source>
</evidence>
<feature type="binding site" evidence="19">
    <location>
        <position position="628"/>
    </location>
    <ligand>
        <name>Ca(2+)</name>
        <dbReference type="ChEBI" id="CHEBI:29108"/>
        <label>2</label>
    </ligand>
</feature>
<dbReference type="GO" id="GO:0050982">
    <property type="term" value="P:detection of mechanical stimulus"/>
    <property type="evidence" value="ECO:0007669"/>
    <property type="project" value="TreeGrafter"/>
</dbReference>
<evidence type="ECO:0000256" key="4">
    <source>
        <dbReference type="ARBA" id="ARBA00007200"/>
    </source>
</evidence>
<evidence type="ECO:0000256" key="20">
    <source>
        <dbReference type="PIRSR" id="PIRSR603915-2"/>
    </source>
</evidence>
<feature type="binding site" evidence="19">
    <location>
        <position position="621"/>
    </location>
    <ligand>
        <name>Ca(2+)</name>
        <dbReference type="ChEBI" id="CHEBI:29108"/>
        <label>2</label>
    </ligand>
</feature>
<evidence type="ECO:0000256" key="1">
    <source>
        <dbReference type="ARBA" id="ARBA00004138"/>
    </source>
</evidence>
<evidence type="ECO:0000256" key="13">
    <source>
        <dbReference type="ARBA" id="ARBA00023136"/>
    </source>
</evidence>
<keyword evidence="11" id="KW-0175">Coiled coil</keyword>
<keyword evidence="25" id="KW-1185">Reference proteome</keyword>
<dbReference type="PANTHER" id="PTHR10877">
    <property type="entry name" value="POLYCYSTIN FAMILY MEMBER"/>
    <property type="match status" value="1"/>
</dbReference>
<keyword evidence="19" id="KW-0109">Calcium transport</keyword>
<dbReference type="SMART" id="SM00054">
    <property type="entry name" value="EFh"/>
    <property type="match status" value="2"/>
</dbReference>
<dbReference type="AlphaFoldDB" id="A0A7R9BSZ4"/>
<feature type="transmembrane region" description="Helical" evidence="22">
    <location>
        <begin position="351"/>
        <end position="377"/>
    </location>
</feature>
<evidence type="ECO:0000256" key="8">
    <source>
        <dbReference type="ARBA" id="ARBA00022692"/>
    </source>
</evidence>
<dbReference type="Gene3D" id="1.20.5.340">
    <property type="match status" value="1"/>
</dbReference>
<dbReference type="PROSITE" id="PS00018">
    <property type="entry name" value="EF_HAND_1"/>
    <property type="match status" value="1"/>
</dbReference>
<dbReference type="GO" id="GO:0031410">
    <property type="term" value="C:cytoplasmic vesicle"/>
    <property type="evidence" value="ECO:0007669"/>
    <property type="project" value="UniProtKB-SubCell"/>
</dbReference>
<evidence type="ECO:0000256" key="15">
    <source>
        <dbReference type="ARBA" id="ARBA00023180"/>
    </source>
</evidence>
<dbReference type="OrthoDB" id="444119at2759"/>
<dbReference type="InterPro" id="IPR011992">
    <property type="entry name" value="EF-hand-dom_pair"/>
</dbReference>
<dbReference type="Gene3D" id="1.10.238.10">
    <property type="entry name" value="EF-hand"/>
    <property type="match status" value="1"/>
</dbReference>
<feature type="binding site" evidence="19">
    <location>
        <position position="617"/>
    </location>
    <ligand>
        <name>Ca(2+)</name>
        <dbReference type="ChEBI" id="CHEBI:29108"/>
        <label>2</label>
    </ligand>
</feature>
<dbReference type="InterPro" id="IPR051223">
    <property type="entry name" value="Polycystin"/>
</dbReference>
<dbReference type="InterPro" id="IPR013122">
    <property type="entry name" value="PKD1_2_channel"/>
</dbReference>